<dbReference type="Proteomes" id="UP000199233">
    <property type="component" value="Unassembled WGS sequence"/>
</dbReference>
<dbReference type="Pfam" id="PF02515">
    <property type="entry name" value="CoA_transf_3"/>
    <property type="match status" value="2"/>
</dbReference>
<organism evidence="3 4">
    <name type="scientific">Solimonas aquatica</name>
    <dbReference type="NCBI Taxonomy" id="489703"/>
    <lineage>
        <taxon>Bacteria</taxon>
        <taxon>Pseudomonadati</taxon>
        <taxon>Pseudomonadota</taxon>
        <taxon>Gammaproteobacteria</taxon>
        <taxon>Nevskiales</taxon>
        <taxon>Nevskiaceae</taxon>
        <taxon>Solimonas</taxon>
    </lineage>
</organism>
<gene>
    <name evidence="3" type="ORF">SAMN04488038_11310</name>
</gene>
<dbReference type="PANTHER" id="PTHR48207">
    <property type="entry name" value="SUCCINATE--HYDROXYMETHYLGLUTARATE COA-TRANSFERASE"/>
    <property type="match status" value="1"/>
</dbReference>
<evidence type="ECO:0000313" key="3">
    <source>
        <dbReference type="EMBL" id="SEQ95982.1"/>
    </source>
</evidence>
<dbReference type="RefSeq" id="WP_093288388.1">
    <property type="nucleotide sequence ID" value="NZ_FOFS01000013.1"/>
</dbReference>
<evidence type="ECO:0000313" key="4">
    <source>
        <dbReference type="Proteomes" id="UP000199233"/>
    </source>
</evidence>
<sequence length="779" mass="84305">MSASHTAKGLDGLKVLELSGGVASAFCGKLLAGFGAQVLRLTREGRSETLSAEEQAWLHTGKHWGLLDAQQAAAQLQSLLAQADILIDQWAPGELGKLCGRIESLRAAYPQLIICQIAPFGQEGPRRDWQASALTLYAASGLMHCTGDGAREPLNAGFHLVETTGGLNAYIACLMALLRRERDGGGEHIDLSLQESAMENGEVALMEYAATGKLARRAADNHAMVPWRTYPCADGEATIIGGPIRNWLRAAAMFEEPELTGPQYENMGQRMAHRAAVEALMKPFLDKSGKRELFARGQAAGLAWSYLASIGEALDDPQYAARGYFTDVHDPQLGRCRMPDAPFRGSELCWQTRPAPTPEPAGTALAARFGAGEKTSRRQQTGAGKRAAEAPPLAGIRVLDLTHDWAGPHCCRVMADYGAEVLKVEYHKRLDGMRGGFPAKVNEHARFWQLHRNKGSAALDLRDEEHRQVFTALVREADIVVENSRPGVMARLGFGFEALRALKPDIILLSMSAFGASGPYAAYAGYGGTLEAICGIQDLTAYAPQGRRMRVREMDVTNGIFGTCAALTALWQRTQTGRGQWLDLGESETAAYLMGEYFIREARAPGSVQPLGNRDARCAPQGCYKAAGEDRYLALSVRSDAQWQALAARIGGAALDARYASLEGRQREHDALDALLGAWILTQDAAALAAQLQDLGIAAAQVCNARDLAEDAHLAARGWWQQLATQRYPGFPFRLARGGASLRTRGPDLGQANAELFARLQLVPPDLSPARLGTAYDLY</sequence>
<dbReference type="AlphaFoldDB" id="A0A1H9KA78"/>
<dbReference type="Gene3D" id="3.40.50.10540">
    <property type="entry name" value="Crotonobetainyl-coa:carnitine coa-transferase, domain 1"/>
    <property type="match status" value="2"/>
</dbReference>
<dbReference type="InterPro" id="IPR003673">
    <property type="entry name" value="CoA-Trfase_fam_III"/>
</dbReference>
<keyword evidence="4" id="KW-1185">Reference proteome</keyword>
<dbReference type="InterPro" id="IPR023606">
    <property type="entry name" value="CoA-Trfase_III_dom_1_sf"/>
</dbReference>
<dbReference type="InterPro" id="IPR050483">
    <property type="entry name" value="CoA-transferase_III_domain"/>
</dbReference>
<protein>
    <submittedName>
        <fullName evidence="3">Crotonobetainyl-CoA:carnitine CoA-transferase CaiB</fullName>
    </submittedName>
</protein>
<dbReference type="STRING" id="489703.SAMN04488038_11310"/>
<evidence type="ECO:0000256" key="2">
    <source>
        <dbReference type="SAM" id="MobiDB-lite"/>
    </source>
</evidence>
<dbReference type="Gene3D" id="3.30.1540.10">
    <property type="entry name" value="formyl-coa transferase, domain 3"/>
    <property type="match status" value="2"/>
</dbReference>
<accession>A0A1H9KA78</accession>
<dbReference type="InterPro" id="IPR044855">
    <property type="entry name" value="CoA-Trfase_III_dom3_sf"/>
</dbReference>
<feature type="region of interest" description="Disordered" evidence="2">
    <location>
        <begin position="370"/>
        <end position="389"/>
    </location>
</feature>
<dbReference type="GO" id="GO:0008410">
    <property type="term" value="F:CoA-transferase activity"/>
    <property type="evidence" value="ECO:0007669"/>
    <property type="project" value="TreeGrafter"/>
</dbReference>
<proteinExistence type="predicted"/>
<dbReference type="OrthoDB" id="9058532at2"/>
<reference evidence="3 4" key="1">
    <citation type="submission" date="2016-10" db="EMBL/GenBank/DDBJ databases">
        <authorList>
            <person name="de Groot N.N."/>
        </authorList>
    </citation>
    <scope>NUCLEOTIDE SEQUENCE [LARGE SCALE GENOMIC DNA]</scope>
    <source>
        <strain evidence="3 4">DSM 25927</strain>
    </source>
</reference>
<dbReference type="SUPFAM" id="SSF89796">
    <property type="entry name" value="CoA-transferase family III (CaiB/BaiF)"/>
    <property type="match status" value="2"/>
</dbReference>
<name>A0A1H9KA78_9GAMM</name>
<evidence type="ECO:0000256" key="1">
    <source>
        <dbReference type="ARBA" id="ARBA00022679"/>
    </source>
</evidence>
<dbReference type="PANTHER" id="PTHR48207:SF3">
    <property type="entry name" value="SUCCINATE--HYDROXYMETHYLGLUTARATE COA-TRANSFERASE"/>
    <property type="match status" value="1"/>
</dbReference>
<keyword evidence="1 3" id="KW-0808">Transferase</keyword>
<dbReference type="EMBL" id="FOFS01000013">
    <property type="protein sequence ID" value="SEQ95982.1"/>
    <property type="molecule type" value="Genomic_DNA"/>
</dbReference>